<evidence type="ECO:0000256" key="5">
    <source>
        <dbReference type="ARBA" id="ARBA00011895"/>
    </source>
</evidence>
<dbReference type="GO" id="GO:0005829">
    <property type="term" value="C:cytosol"/>
    <property type="evidence" value="ECO:0007669"/>
    <property type="project" value="TreeGrafter"/>
</dbReference>
<comment type="caution">
    <text evidence="15">The sequence shown here is derived from an EMBL/GenBank/DDBJ whole genome shotgun (WGS) entry which is preliminary data.</text>
</comment>
<organism evidence="15 16">
    <name type="scientific">Tieghemiomyces parasiticus</name>
    <dbReference type="NCBI Taxonomy" id="78921"/>
    <lineage>
        <taxon>Eukaryota</taxon>
        <taxon>Fungi</taxon>
        <taxon>Fungi incertae sedis</taxon>
        <taxon>Zoopagomycota</taxon>
        <taxon>Kickxellomycotina</taxon>
        <taxon>Dimargaritomycetes</taxon>
        <taxon>Dimargaritales</taxon>
        <taxon>Dimargaritaceae</taxon>
        <taxon>Tieghemiomyces</taxon>
    </lineage>
</organism>
<dbReference type="Gene3D" id="3.40.50.2020">
    <property type="match status" value="1"/>
</dbReference>
<dbReference type="GO" id="GO:0006178">
    <property type="term" value="P:guanine salvage"/>
    <property type="evidence" value="ECO:0007669"/>
    <property type="project" value="TreeGrafter"/>
</dbReference>
<dbReference type="GO" id="GO:0000287">
    <property type="term" value="F:magnesium ion binding"/>
    <property type="evidence" value="ECO:0007669"/>
    <property type="project" value="TreeGrafter"/>
</dbReference>
<comment type="similarity">
    <text evidence="4 13">Belongs to the purine/pyrimidine phosphoribosyltransferase family.</text>
</comment>
<dbReference type="SUPFAM" id="SSF53271">
    <property type="entry name" value="PRTase-like"/>
    <property type="match status" value="1"/>
</dbReference>
<feature type="domain" description="Phosphoribosyltransferase" evidence="14">
    <location>
        <begin position="43"/>
        <end position="198"/>
    </location>
</feature>
<keyword evidence="16" id="KW-1185">Reference proteome</keyword>
<gene>
    <name evidence="15" type="ORF">IWQ60_001317</name>
</gene>
<dbReference type="GO" id="GO:0004422">
    <property type="term" value="F:hypoxanthine phosphoribosyltransferase activity"/>
    <property type="evidence" value="ECO:0007669"/>
    <property type="project" value="InterPro"/>
</dbReference>
<dbReference type="FunFam" id="3.40.50.2020:FF:000053">
    <property type="entry name" value="Hypoxanthine phosphoribosyltransferase"/>
    <property type="match status" value="1"/>
</dbReference>
<evidence type="ECO:0000256" key="8">
    <source>
        <dbReference type="ARBA" id="ARBA00022679"/>
    </source>
</evidence>
<dbReference type="GO" id="GO:0032264">
    <property type="term" value="P:IMP salvage"/>
    <property type="evidence" value="ECO:0007669"/>
    <property type="project" value="TreeGrafter"/>
</dbReference>
<keyword evidence="12 13" id="KW-0460">Magnesium</keyword>
<dbReference type="GO" id="GO:0046100">
    <property type="term" value="P:hypoxanthine metabolic process"/>
    <property type="evidence" value="ECO:0007669"/>
    <property type="project" value="TreeGrafter"/>
</dbReference>
<protein>
    <recommendedName>
        <fullName evidence="5 13">Hypoxanthine phosphoribosyltransferase</fullName>
        <ecNumber evidence="5 13">2.4.2.8</ecNumber>
    </recommendedName>
</protein>
<keyword evidence="10 13" id="KW-0660">Purine salvage</keyword>
<proteinExistence type="inferred from homology"/>
<dbReference type="PANTHER" id="PTHR43340">
    <property type="entry name" value="HYPOXANTHINE-GUANINE PHOSPHORIBOSYLTRANSFERASE"/>
    <property type="match status" value="1"/>
</dbReference>
<dbReference type="Pfam" id="PF00156">
    <property type="entry name" value="Pribosyltran"/>
    <property type="match status" value="1"/>
</dbReference>
<evidence type="ECO:0000256" key="11">
    <source>
        <dbReference type="ARBA" id="ARBA00022741"/>
    </source>
</evidence>
<comment type="cofactor">
    <cofactor evidence="1 13">
        <name>Mg(2+)</name>
        <dbReference type="ChEBI" id="CHEBI:18420"/>
    </cofactor>
</comment>
<dbReference type="PANTHER" id="PTHR43340:SF1">
    <property type="entry name" value="HYPOXANTHINE PHOSPHORIBOSYLTRANSFERASE"/>
    <property type="match status" value="1"/>
</dbReference>
<evidence type="ECO:0000256" key="6">
    <source>
        <dbReference type="ARBA" id="ARBA00022490"/>
    </source>
</evidence>
<dbReference type="Proteomes" id="UP001150569">
    <property type="component" value="Unassembled WGS sequence"/>
</dbReference>
<keyword evidence="9 13" id="KW-0479">Metal-binding</keyword>
<keyword evidence="11 13" id="KW-0547">Nucleotide-binding</keyword>
<evidence type="ECO:0000256" key="10">
    <source>
        <dbReference type="ARBA" id="ARBA00022726"/>
    </source>
</evidence>
<keyword evidence="8 13" id="KW-0808">Transferase</keyword>
<evidence type="ECO:0000259" key="14">
    <source>
        <dbReference type="Pfam" id="PF00156"/>
    </source>
</evidence>
<evidence type="ECO:0000256" key="2">
    <source>
        <dbReference type="ARBA" id="ARBA00004496"/>
    </source>
</evidence>
<evidence type="ECO:0000256" key="7">
    <source>
        <dbReference type="ARBA" id="ARBA00022676"/>
    </source>
</evidence>
<name>A0A9W8AD92_9FUNG</name>
<comment type="subcellular location">
    <subcellularLocation>
        <location evidence="2 13">Cytoplasm</location>
    </subcellularLocation>
</comment>
<evidence type="ECO:0000256" key="1">
    <source>
        <dbReference type="ARBA" id="ARBA00001946"/>
    </source>
</evidence>
<evidence type="ECO:0000313" key="15">
    <source>
        <dbReference type="EMBL" id="KAJ1929262.1"/>
    </source>
</evidence>
<dbReference type="GO" id="GO:0006166">
    <property type="term" value="P:purine ribonucleoside salvage"/>
    <property type="evidence" value="ECO:0007669"/>
    <property type="project" value="UniProtKB-KW"/>
</dbReference>
<evidence type="ECO:0000256" key="4">
    <source>
        <dbReference type="ARBA" id="ARBA00008391"/>
    </source>
</evidence>
<reference evidence="15" key="1">
    <citation type="submission" date="2022-07" db="EMBL/GenBank/DDBJ databases">
        <title>Phylogenomic reconstructions and comparative analyses of Kickxellomycotina fungi.</title>
        <authorList>
            <person name="Reynolds N.K."/>
            <person name="Stajich J.E."/>
            <person name="Barry K."/>
            <person name="Grigoriev I.V."/>
            <person name="Crous P."/>
            <person name="Smith M.E."/>
        </authorList>
    </citation>
    <scope>NUCLEOTIDE SEQUENCE</scope>
    <source>
        <strain evidence="15">RSA 861</strain>
    </source>
</reference>
<dbReference type="InterPro" id="IPR000836">
    <property type="entry name" value="PRTase_dom"/>
</dbReference>
<dbReference type="InterPro" id="IPR029057">
    <property type="entry name" value="PRTase-like"/>
</dbReference>
<dbReference type="AlphaFoldDB" id="A0A9W8AD92"/>
<evidence type="ECO:0000313" key="16">
    <source>
        <dbReference type="Proteomes" id="UP001150569"/>
    </source>
</evidence>
<keyword evidence="7 13" id="KW-0328">Glycosyltransferase</keyword>
<evidence type="ECO:0000256" key="3">
    <source>
        <dbReference type="ARBA" id="ARBA00004669"/>
    </source>
</evidence>
<dbReference type="CDD" id="cd06223">
    <property type="entry name" value="PRTases_typeI"/>
    <property type="match status" value="1"/>
</dbReference>
<comment type="pathway">
    <text evidence="3 13">Purine metabolism; IMP biosynthesis via salvage pathway; IMP from hypoxanthine: step 1/1.</text>
</comment>
<dbReference type="GO" id="GO:0000166">
    <property type="term" value="F:nucleotide binding"/>
    <property type="evidence" value="ECO:0007669"/>
    <property type="project" value="UniProtKB-KW"/>
</dbReference>
<evidence type="ECO:0000256" key="9">
    <source>
        <dbReference type="ARBA" id="ARBA00022723"/>
    </source>
</evidence>
<sequence length="224" mass="25256">MPASTNSWIDVTAEKFNYSLEHFVIPKHYENDLQSVMIPNGLVMDRIEKLARMIVDDTRGQQPLVVCCVLKGGHQFFADLVNFMKKCVTKQGSNVPLSLEFIKVKSYENDQSTGNVKISLTDEELAEFKGRDLLIVEDIIDTGRTMVRLLDRLKAFEPASVRVTSLLLKKTPLSCGYIPDYVGFAIPDAFVVGYALDYNEHFRDLDHICVINDTGKAKYAVKEA</sequence>
<comment type="catalytic activity">
    <reaction evidence="13">
        <text>IMP + diphosphate = hypoxanthine + 5-phospho-alpha-D-ribose 1-diphosphate</text>
        <dbReference type="Rhea" id="RHEA:17973"/>
        <dbReference type="ChEBI" id="CHEBI:17368"/>
        <dbReference type="ChEBI" id="CHEBI:33019"/>
        <dbReference type="ChEBI" id="CHEBI:58017"/>
        <dbReference type="ChEBI" id="CHEBI:58053"/>
        <dbReference type="EC" id="2.4.2.8"/>
    </reaction>
</comment>
<accession>A0A9W8AD92</accession>
<keyword evidence="6 13" id="KW-0963">Cytoplasm</keyword>
<evidence type="ECO:0000256" key="12">
    <source>
        <dbReference type="ARBA" id="ARBA00022842"/>
    </source>
</evidence>
<dbReference type="GO" id="GO:0032263">
    <property type="term" value="P:GMP salvage"/>
    <property type="evidence" value="ECO:0007669"/>
    <property type="project" value="TreeGrafter"/>
</dbReference>
<evidence type="ECO:0000256" key="13">
    <source>
        <dbReference type="RuleBase" id="RU364099"/>
    </source>
</evidence>
<dbReference type="NCBIfam" id="TIGR01203">
    <property type="entry name" value="HGPRTase"/>
    <property type="match status" value="1"/>
</dbReference>
<dbReference type="OrthoDB" id="9449045at2759"/>
<dbReference type="InterPro" id="IPR050408">
    <property type="entry name" value="HGPRT"/>
</dbReference>
<dbReference type="EMBL" id="JANBPT010000041">
    <property type="protein sequence ID" value="KAJ1929262.1"/>
    <property type="molecule type" value="Genomic_DNA"/>
</dbReference>
<dbReference type="InterPro" id="IPR005904">
    <property type="entry name" value="Hxn_phspho_trans"/>
</dbReference>
<dbReference type="EC" id="2.4.2.8" evidence="5 13"/>